<gene>
    <name evidence="1" type="ORF">C5L30_000163</name>
</gene>
<evidence type="ECO:0000313" key="1">
    <source>
        <dbReference type="EMBL" id="TDG71514.1"/>
    </source>
</evidence>
<proteinExistence type="predicted"/>
<dbReference type="AlphaFoldDB" id="A0A4R5NDH2"/>
<keyword evidence="2" id="KW-1185">Reference proteome</keyword>
<dbReference type="Proteomes" id="UP000295257">
    <property type="component" value="Unassembled WGS sequence"/>
</dbReference>
<protein>
    <submittedName>
        <fullName evidence="1">Uncharacterized protein</fullName>
    </submittedName>
</protein>
<accession>A0A4R5NDH2</accession>
<comment type="caution">
    <text evidence="1">The sequence shown here is derived from an EMBL/GenBank/DDBJ whole genome shotgun (WGS) entry which is preliminary data.</text>
</comment>
<organism evidence="1 2">
    <name type="scientific">Companilactobacillus farciminis</name>
    <dbReference type="NCBI Taxonomy" id="1612"/>
    <lineage>
        <taxon>Bacteria</taxon>
        <taxon>Bacillati</taxon>
        <taxon>Bacillota</taxon>
        <taxon>Bacilli</taxon>
        <taxon>Lactobacillales</taxon>
        <taxon>Lactobacillaceae</taxon>
        <taxon>Companilactobacillus</taxon>
    </lineage>
</organism>
<evidence type="ECO:0000313" key="2">
    <source>
        <dbReference type="Proteomes" id="UP000295257"/>
    </source>
</evidence>
<sequence>MEQTTEYDVNLIINGEVENADLIICGWHYQNDFDQFDHNMSSSPKHALISEVKRLLEQDQVPGLELQVYKKIINRFGTTIKYGENYSSDDVFKKPERVVSDVEMPEDYGIHLSQTIKDEIQEETDEFVKGTTTKYYLPGNSFEELDKERVQGRNNEYRRLMAAFNDFAKDYSETDKKVLERNFKAKLQHELTQLVKEKAAQEDHYYFLETYYYPLLTARNSGKISVLRDLYSQRDNPEQLIERISSLKICNIDPYVNYEAFHSNIEYSDMVKEIRQNEELHNISKKVVDRIKDAKTNVRLVAVGYEEIWKKLFRDVYMRHVGREYLLMERRLNQHTYCLRRATAGLTPKNIYPVVISTADYEDLKSNLF</sequence>
<name>A0A4R5NDH2_9LACO</name>
<dbReference type="OrthoDB" id="1769137at2"/>
<dbReference type="RefSeq" id="WP_010021003.1">
    <property type="nucleotide sequence ID" value="NZ_PUFN01000020.1"/>
</dbReference>
<reference evidence="1 2" key="1">
    <citation type="journal article" date="2019" name="Appl. Microbiol. Biotechnol.">
        <title>Uncovering carbohydrate metabolism through a genotype-phenotype association study of 56 lactic acid bacteria genomes.</title>
        <authorList>
            <person name="Buron-Moles G."/>
            <person name="Chailyan A."/>
            <person name="Dolejs I."/>
            <person name="Forster J."/>
            <person name="Miks M.H."/>
        </authorList>
    </citation>
    <scope>NUCLEOTIDE SEQUENCE [LARGE SCALE GENOMIC DNA]</scope>
    <source>
        <strain evidence="1 2">ATCC 29644</strain>
    </source>
</reference>
<dbReference type="EMBL" id="PUFN01000020">
    <property type="protein sequence ID" value="TDG71514.1"/>
    <property type="molecule type" value="Genomic_DNA"/>
</dbReference>